<keyword evidence="4 6" id="KW-0804">Transcription</keyword>
<evidence type="ECO:0000256" key="6">
    <source>
        <dbReference type="RuleBase" id="RU367028"/>
    </source>
</evidence>
<dbReference type="EMBL" id="QJKJ01001036">
    <property type="protein sequence ID" value="RDY09510.1"/>
    <property type="molecule type" value="Genomic_DNA"/>
</dbReference>
<dbReference type="GO" id="GO:0045892">
    <property type="term" value="P:negative regulation of DNA-templated transcription"/>
    <property type="evidence" value="ECO:0007669"/>
    <property type="project" value="UniProtKB-UniRule"/>
</dbReference>
<accession>A0A371I394</accession>
<dbReference type="InterPro" id="IPR006458">
    <property type="entry name" value="Ovate_C"/>
</dbReference>
<evidence type="ECO:0000256" key="5">
    <source>
        <dbReference type="ARBA" id="ARBA00023242"/>
    </source>
</evidence>
<dbReference type="GO" id="GO:0005634">
    <property type="term" value="C:nucleus"/>
    <property type="evidence" value="ECO:0007669"/>
    <property type="project" value="UniProtKB-SubCell"/>
</dbReference>
<dbReference type="Pfam" id="PF04844">
    <property type="entry name" value="Ovate"/>
    <property type="match status" value="1"/>
</dbReference>
<reference evidence="8" key="1">
    <citation type="submission" date="2018-05" db="EMBL/GenBank/DDBJ databases">
        <title>Draft genome of Mucuna pruriens seed.</title>
        <authorList>
            <person name="Nnadi N.E."/>
            <person name="Vos R."/>
            <person name="Hasami M.H."/>
            <person name="Devisetty U.K."/>
            <person name="Aguiy J.C."/>
        </authorList>
    </citation>
    <scope>NUCLEOTIDE SEQUENCE [LARGE SCALE GENOMIC DNA]</scope>
    <source>
        <strain evidence="8">JCA_2017</strain>
    </source>
</reference>
<comment type="function">
    <text evidence="6">Transcriptional repressor that regulates multiple aspects of plant growth and development.</text>
</comment>
<dbReference type="PROSITE" id="PS51754">
    <property type="entry name" value="OVATE"/>
    <property type="match status" value="1"/>
</dbReference>
<proteinExistence type="predicted"/>
<evidence type="ECO:0000259" key="7">
    <source>
        <dbReference type="PROSITE" id="PS51754"/>
    </source>
</evidence>
<evidence type="ECO:0000256" key="2">
    <source>
        <dbReference type="ARBA" id="ARBA00022491"/>
    </source>
</evidence>
<keyword evidence="3 6" id="KW-0805">Transcription regulation</keyword>
<comment type="caution">
    <text evidence="8">The sequence shown here is derived from an EMBL/GenBank/DDBJ whole genome shotgun (WGS) entry which is preliminary data.</text>
</comment>
<feature type="non-terminal residue" evidence="8">
    <location>
        <position position="1"/>
    </location>
</feature>
<dbReference type="InterPro" id="IPR038933">
    <property type="entry name" value="Ovate"/>
</dbReference>
<dbReference type="Proteomes" id="UP000257109">
    <property type="component" value="Unassembled WGS sequence"/>
</dbReference>
<keyword evidence="2 6" id="KW-0678">Repressor</keyword>
<sequence length="271" mass="30567">MPTTRNLRHLNLNMCCSNSATPESESPPLSPMATSSHHKTQCPIMIKNFNSIYDPTLTSDHSFKSTFFSATLYEHEAEPEPQPADFATAFASQRFFFSSPGRSNSLVNNTHHSPPLRHDGDVVEKMQKMKKKKKVLFKGSVAVATYSPDPYVDFRRSMQEMVEARPELMDVKSNWSVLHELLLCYLALNPKSTHKFILGAFADLLVSLITVIDLLGSENSDKSMPINNYNSSLNRCLIAQNRCIQTMSDSERAKCKSETETYDIKKVYTLA</sequence>
<evidence type="ECO:0000256" key="4">
    <source>
        <dbReference type="ARBA" id="ARBA00023163"/>
    </source>
</evidence>
<keyword evidence="9" id="KW-1185">Reference proteome</keyword>
<dbReference type="OrthoDB" id="690912at2759"/>
<dbReference type="STRING" id="157652.A0A371I394"/>
<evidence type="ECO:0000256" key="1">
    <source>
        <dbReference type="ARBA" id="ARBA00004123"/>
    </source>
</evidence>
<dbReference type="PANTHER" id="PTHR33057">
    <property type="entry name" value="TRANSCRIPTION REPRESSOR OFP7-RELATED"/>
    <property type="match status" value="1"/>
</dbReference>
<evidence type="ECO:0000256" key="3">
    <source>
        <dbReference type="ARBA" id="ARBA00023015"/>
    </source>
</evidence>
<organism evidence="8 9">
    <name type="scientific">Mucuna pruriens</name>
    <name type="common">Velvet bean</name>
    <name type="synonym">Dolichos pruriens</name>
    <dbReference type="NCBI Taxonomy" id="157652"/>
    <lineage>
        <taxon>Eukaryota</taxon>
        <taxon>Viridiplantae</taxon>
        <taxon>Streptophyta</taxon>
        <taxon>Embryophyta</taxon>
        <taxon>Tracheophyta</taxon>
        <taxon>Spermatophyta</taxon>
        <taxon>Magnoliopsida</taxon>
        <taxon>eudicotyledons</taxon>
        <taxon>Gunneridae</taxon>
        <taxon>Pentapetalae</taxon>
        <taxon>rosids</taxon>
        <taxon>fabids</taxon>
        <taxon>Fabales</taxon>
        <taxon>Fabaceae</taxon>
        <taxon>Papilionoideae</taxon>
        <taxon>50 kb inversion clade</taxon>
        <taxon>NPAAA clade</taxon>
        <taxon>indigoferoid/millettioid clade</taxon>
        <taxon>Phaseoleae</taxon>
        <taxon>Mucuna</taxon>
    </lineage>
</organism>
<dbReference type="AlphaFoldDB" id="A0A371I394"/>
<dbReference type="PANTHER" id="PTHR33057:SF21">
    <property type="entry name" value="TRANSCRIPTION REPRESSOR"/>
    <property type="match status" value="1"/>
</dbReference>
<protein>
    <recommendedName>
        <fullName evidence="6">Transcription repressor</fullName>
    </recommendedName>
    <alternativeName>
        <fullName evidence="6">Ovate family protein</fullName>
    </alternativeName>
</protein>
<name>A0A371I394_MUCPR</name>
<dbReference type="NCBIfam" id="TIGR01568">
    <property type="entry name" value="A_thal_3678"/>
    <property type="match status" value="1"/>
</dbReference>
<evidence type="ECO:0000313" key="8">
    <source>
        <dbReference type="EMBL" id="RDY09510.1"/>
    </source>
</evidence>
<feature type="domain" description="OVATE" evidence="7">
    <location>
        <begin position="143"/>
        <end position="207"/>
    </location>
</feature>
<evidence type="ECO:0000313" key="9">
    <source>
        <dbReference type="Proteomes" id="UP000257109"/>
    </source>
</evidence>
<comment type="subcellular location">
    <subcellularLocation>
        <location evidence="1 6">Nucleus</location>
    </subcellularLocation>
</comment>
<gene>
    <name evidence="8" type="primary">OFP12</name>
    <name evidence="8" type="ORF">CR513_06111</name>
</gene>
<keyword evidence="5 6" id="KW-0539">Nucleus</keyword>